<gene>
    <name evidence="1" type="ORF">OWV82_004981</name>
</gene>
<evidence type="ECO:0000313" key="1">
    <source>
        <dbReference type="EMBL" id="KAJ4726238.1"/>
    </source>
</evidence>
<comment type="caution">
    <text evidence="1">The sequence shown here is derived from an EMBL/GenBank/DDBJ whole genome shotgun (WGS) entry which is preliminary data.</text>
</comment>
<organism evidence="1 2">
    <name type="scientific">Melia azedarach</name>
    <name type="common">Chinaberry tree</name>
    <dbReference type="NCBI Taxonomy" id="155640"/>
    <lineage>
        <taxon>Eukaryota</taxon>
        <taxon>Viridiplantae</taxon>
        <taxon>Streptophyta</taxon>
        <taxon>Embryophyta</taxon>
        <taxon>Tracheophyta</taxon>
        <taxon>Spermatophyta</taxon>
        <taxon>Magnoliopsida</taxon>
        <taxon>eudicotyledons</taxon>
        <taxon>Gunneridae</taxon>
        <taxon>Pentapetalae</taxon>
        <taxon>rosids</taxon>
        <taxon>malvids</taxon>
        <taxon>Sapindales</taxon>
        <taxon>Meliaceae</taxon>
        <taxon>Melia</taxon>
    </lineage>
</organism>
<reference evidence="1 2" key="1">
    <citation type="journal article" date="2023" name="Science">
        <title>Complex scaffold remodeling in plant triterpene biosynthesis.</title>
        <authorList>
            <person name="De La Pena R."/>
            <person name="Hodgson H."/>
            <person name="Liu J.C."/>
            <person name="Stephenson M.J."/>
            <person name="Martin A.C."/>
            <person name="Owen C."/>
            <person name="Harkess A."/>
            <person name="Leebens-Mack J."/>
            <person name="Jimenez L.E."/>
            <person name="Osbourn A."/>
            <person name="Sattely E.S."/>
        </authorList>
    </citation>
    <scope>NUCLEOTIDE SEQUENCE [LARGE SCALE GENOMIC DNA]</scope>
    <source>
        <strain evidence="2">cv. JPN11</strain>
        <tissue evidence="1">Leaf</tissue>
    </source>
</reference>
<name>A0ACC1YSU4_MELAZ</name>
<keyword evidence="2" id="KW-1185">Reference proteome</keyword>
<dbReference type="EMBL" id="CM051395">
    <property type="protein sequence ID" value="KAJ4726238.1"/>
    <property type="molecule type" value="Genomic_DNA"/>
</dbReference>
<sequence>MVGWFLAHRELKEYETEDLNPSPVLNKKSRHLFSSAVTTIRREALEELDIAANQNANDPAFVGNLPELKNLTNLEMDFLDCCSWDLLSHLLKRLPKLQLLVIAQEIVEPELEDCGQPWEAPDQGFPTCLWDHLREIQFKGFAGKYYQLEVIQYLLGNASMLERMEIHTSSAEAVMHSEAIRNYPRASMECAVTVDGL</sequence>
<protein>
    <submittedName>
        <fullName evidence="1">F-box domain-containing protein/FBD domain-containing protein</fullName>
    </submittedName>
</protein>
<evidence type="ECO:0000313" key="2">
    <source>
        <dbReference type="Proteomes" id="UP001164539"/>
    </source>
</evidence>
<accession>A0ACC1YSU4</accession>
<proteinExistence type="predicted"/>
<dbReference type="Proteomes" id="UP001164539">
    <property type="component" value="Chromosome 2"/>
</dbReference>